<dbReference type="GO" id="GO:0004672">
    <property type="term" value="F:protein kinase activity"/>
    <property type="evidence" value="ECO:0007669"/>
    <property type="project" value="InterPro"/>
</dbReference>
<evidence type="ECO:0000256" key="9">
    <source>
        <dbReference type="SAM" id="SignalP"/>
    </source>
</evidence>
<dbReference type="PANTHER" id="PTHR46084">
    <property type="entry name" value="PROTEIN MALE DISCOVERER 2"/>
    <property type="match status" value="1"/>
</dbReference>
<dbReference type="Proteomes" id="UP000236161">
    <property type="component" value="Unassembled WGS sequence"/>
</dbReference>
<evidence type="ECO:0000259" key="10">
    <source>
        <dbReference type="PROSITE" id="PS50011"/>
    </source>
</evidence>
<evidence type="ECO:0000256" key="1">
    <source>
        <dbReference type="ARBA" id="ARBA00022614"/>
    </source>
</evidence>
<organism evidence="11 12">
    <name type="scientific">Apostasia shenzhenica</name>
    <dbReference type="NCBI Taxonomy" id="1088818"/>
    <lineage>
        <taxon>Eukaryota</taxon>
        <taxon>Viridiplantae</taxon>
        <taxon>Streptophyta</taxon>
        <taxon>Embryophyta</taxon>
        <taxon>Tracheophyta</taxon>
        <taxon>Spermatophyta</taxon>
        <taxon>Magnoliopsida</taxon>
        <taxon>Liliopsida</taxon>
        <taxon>Asparagales</taxon>
        <taxon>Orchidaceae</taxon>
        <taxon>Apostasioideae</taxon>
        <taxon>Apostasia</taxon>
    </lineage>
</organism>
<keyword evidence="1" id="KW-0433">Leucine-rich repeat</keyword>
<dbReference type="GO" id="GO:0005524">
    <property type="term" value="F:ATP binding"/>
    <property type="evidence" value="ECO:0007669"/>
    <property type="project" value="InterPro"/>
</dbReference>
<dbReference type="GO" id="GO:0012505">
    <property type="term" value="C:endomembrane system"/>
    <property type="evidence" value="ECO:0007669"/>
    <property type="project" value="UniProtKB-SubCell"/>
</dbReference>
<dbReference type="Pfam" id="PF08263">
    <property type="entry name" value="LRRNT_2"/>
    <property type="match status" value="1"/>
</dbReference>
<dbReference type="AlphaFoldDB" id="A0A2I0A9E3"/>
<evidence type="ECO:0000256" key="2">
    <source>
        <dbReference type="ARBA" id="ARBA00022692"/>
    </source>
</evidence>
<feature type="domain" description="Protein kinase" evidence="10">
    <location>
        <begin position="361"/>
        <end position="634"/>
    </location>
</feature>
<dbReference type="SUPFAM" id="SSF56112">
    <property type="entry name" value="Protein kinase-like (PK-like)"/>
    <property type="match status" value="1"/>
</dbReference>
<keyword evidence="3 9" id="KW-0732">Signal</keyword>
<dbReference type="Gene3D" id="3.30.200.20">
    <property type="entry name" value="Phosphorylase Kinase, domain 1"/>
    <property type="match status" value="1"/>
</dbReference>
<dbReference type="SUPFAM" id="SSF52058">
    <property type="entry name" value="L domain-like"/>
    <property type="match status" value="1"/>
</dbReference>
<keyword evidence="12" id="KW-1185">Reference proteome</keyword>
<evidence type="ECO:0000313" key="12">
    <source>
        <dbReference type="Proteomes" id="UP000236161"/>
    </source>
</evidence>
<proteinExistence type="predicted"/>
<keyword evidence="2 8" id="KW-0812">Transmembrane</keyword>
<feature type="signal peptide" evidence="9">
    <location>
        <begin position="1"/>
        <end position="18"/>
    </location>
</feature>
<reference evidence="11 12" key="1">
    <citation type="journal article" date="2017" name="Nature">
        <title>The Apostasia genome and the evolution of orchids.</title>
        <authorList>
            <person name="Zhang G.Q."/>
            <person name="Liu K.W."/>
            <person name="Li Z."/>
            <person name="Lohaus R."/>
            <person name="Hsiao Y.Y."/>
            <person name="Niu S.C."/>
            <person name="Wang J.Y."/>
            <person name="Lin Y.C."/>
            <person name="Xu Q."/>
            <person name="Chen L.J."/>
            <person name="Yoshida K."/>
            <person name="Fujiwara S."/>
            <person name="Wang Z.W."/>
            <person name="Zhang Y.Q."/>
            <person name="Mitsuda N."/>
            <person name="Wang M."/>
            <person name="Liu G.H."/>
            <person name="Pecoraro L."/>
            <person name="Huang H.X."/>
            <person name="Xiao X.J."/>
            <person name="Lin M."/>
            <person name="Wu X.Y."/>
            <person name="Wu W.L."/>
            <person name="Chen Y.Y."/>
            <person name="Chang S.B."/>
            <person name="Sakamoto S."/>
            <person name="Ohme-Takagi M."/>
            <person name="Yagi M."/>
            <person name="Zeng S.J."/>
            <person name="Shen C.Y."/>
            <person name="Yeh C.M."/>
            <person name="Luo Y.B."/>
            <person name="Tsai W.C."/>
            <person name="Van de Peer Y."/>
            <person name="Liu Z.J."/>
        </authorList>
    </citation>
    <scope>NUCLEOTIDE SEQUENCE [LARGE SCALE GENOMIC DNA]</scope>
    <source>
        <strain evidence="12">cv. Shenzhen</strain>
        <tissue evidence="11">Stem</tissue>
    </source>
</reference>
<dbReference type="PROSITE" id="PS50011">
    <property type="entry name" value="PROTEIN_KINASE_DOM"/>
    <property type="match status" value="1"/>
</dbReference>
<protein>
    <submittedName>
        <fullName evidence="11">Putative LRR receptor-like serine/threonine-protein kinase</fullName>
    </submittedName>
</protein>
<dbReference type="InterPro" id="IPR001611">
    <property type="entry name" value="Leu-rich_rpt"/>
</dbReference>
<dbReference type="OrthoDB" id="676979at2759"/>
<evidence type="ECO:0000313" key="11">
    <source>
        <dbReference type="EMBL" id="PKA52157.1"/>
    </source>
</evidence>
<keyword evidence="4" id="KW-0677">Repeat</keyword>
<keyword evidence="11" id="KW-0808">Transferase</keyword>
<name>A0A2I0A9E3_9ASPA</name>
<dbReference type="InterPro" id="IPR011009">
    <property type="entry name" value="Kinase-like_dom_sf"/>
</dbReference>
<evidence type="ECO:0000256" key="3">
    <source>
        <dbReference type="ARBA" id="ARBA00022729"/>
    </source>
</evidence>
<dbReference type="InterPro" id="IPR032675">
    <property type="entry name" value="LRR_dom_sf"/>
</dbReference>
<keyword evidence="11" id="KW-0418">Kinase</keyword>
<keyword evidence="5 8" id="KW-1133">Transmembrane helix</keyword>
<comment type="subcellular location">
    <subcellularLocation>
        <location evidence="7">Endomembrane system</location>
        <topology evidence="7">Single-pass type I membrane protein</topology>
    </subcellularLocation>
</comment>
<dbReference type="EMBL" id="KZ452009">
    <property type="protein sequence ID" value="PKA52157.1"/>
    <property type="molecule type" value="Genomic_DNA"/>
</dbReference>
<evidence type="ECO:0000256" key="7">
    <source>
        <dbReference type="ARBA" id="ARBA00046288"/>
    </source>
</evidence>
<evidence type="ECO:0000256" key="5">
    <source>
        <dbReference type="ARBA" id="ARBA00022989"/>
    </source>
</evidence>
<gene>
    <name evidence="11" type="ORF">AXF42_Ash014094</name>
</gene>
<keyword evidence="6 8" id="KW-0472">Membrane</keyword>
<dbReference type="Gene3D" id="1.10.510.10">
    <property type="entry name" value="Transferase(Phosphotransferase) domain 1"/>
    <property type="match status" value="1"/>
</dbReference>
<dbReference type="InterPro" id="IPR001245">
    <property type="entry name" value="Ser-Thr/Tyr_kinase_cat_dom"/>
</dbReference>
<evidence type="ECO:0000256" key="4">
    <source>
        <dbReference type="ARBA" id="ARBA00022737"/>
    </source>
</evidence>
<dbReference type="FunFam" id="3.80.10.10:FF:000400">
    <property type="entry name" value="Nuclear pore complex protein NUP107"/>
    <property type="match status" value="1"/>
</dbReference>
<keyword evidence="11" id="KW-0675">Receptor</keyword>
<dbReference type="InterPro" id="IPR000719">
    <property type="entry name" value="Prot_kinase_dom"/>
</dbReference>
<dbReference type="STRING" id="1088818.A0A2I0A9E3"/>
<dbReference type="PANTHER" id="PTHR46084:SF19">
    <property type="entry name" value="PROTEIN KINASE DOMAIN-CONTAINING PROTEIN"/>
    <property type="match status" value="1"/>
</dbReference>
<evidence type="ECO:0000256" key="8">
    <source>
        <dbReference type="SAM" id="Phobius"/>
    </source>
</evidence>
<dbReference type="Pfam" id="PF07714">
    <property type="entry name" value="PK_Tyr_Ser-Thr"/>
    <property type="match status" value="1"/>
</dbReference>
<accession>A0A2I0A9E3</accession>
<feature type="chain" id="PRO_5014145666" evidence="9">
    <location>
        <begin position="19"/>
        <end position="656"/>
    </location>
</feature>
<sequence>MGFPCFLLLLILATKSGTLFLFPSEAVREEEVSALSAFKRAVSADPLARLSDWSVSEDPCGWSGVRCSDSPNRVISLNISNSSLKGFLAPEIGLLNSLQELILDNNLFYGTIPKQIGLLKSLHLLDLSANQLCGPIPSEIGGLYSVKIINLHYNGFTGVIPPELGNLVNLIELHLDRNNLTGPIPGSNSSTSSVAHGKFVSHNNATGLCKLIELEIADFSYNFLLGRVPNCLKHLPRSSFQGNCFQDRESILQRSAQQCIVVKNQEAVKDTDEQSSGRKSHQKGKQPLWLLILEIVTGAVVVLFVVICTVNAARRCKSNPNVGLAWKQTLTMKHPVSMSVDDRLLINISRYTLRELDEACEDFSNIIGSSPDSRVYKGTLKDGLEIAVVSLSVSESHWPSYLELCFQKEVANLARLNHENVAKLRGYCNDNEPFSRMLVFEYASNGTLHEHLHYGDACQLSWIRRMKISIGAARGLRYLHTEVQPPFTICEISSNAVYLTEDFSPKLVDFERWNTTVSRSDIYLTNGGLHNGFLENSERRNTDVQGNTFAFGVLLLELISGRPPYCKDRGSIVNWAMEYLHNPEKMSMLVDPELKNVKSDDLSVMCGVISLCVDPEPSKRPSMVILCAMLEDGIDTSVGSIFKESPLVWEELSLSV</sequence>
<feature type="transmembrane region" description="Helical" evidence="8">
    <location>
        <begin position="288"/>
        <end position="310"/>
    </location>
</feature>
<dbReference type="FunFam" id="3.30.200.20:FF:000489">
    <property type="entry name" value="Inactive receptor-like serine/threonine-protein kinase"/>
    <property type="match status" value="1"/>
</dbReference>
<dbReference type="Pfam" id="PF00560">
    <property type="entry name" value="LRR_1"/>
    <property type="match status" value="2"/>
</dbReference>
<dbReference type="InterPro" id="IPR013210">
    <property type="entry name" value="LRR_N_plant-typ"/>
</dbReference>
<dbReference type="Gene3D" id="3.80.10.10">
    <property type="entry name" value="Ribonuclease Inhibitor"/>
    <property type="match status" value="1"/>
</dbReference>
<evidence type="ECO:0000256" key="6">
    <source>
        <dbReference type="ARBA" id="ARBA00023136"/>
    </source>
</evidence>